<evidence type="ECO:0000313" key="2">
    <source>
        <dbReference type="Proteomes" id="UP000054350"/>
    </source>
</evidence>
<dbReference type="OrthoDB" id="432970at2759"/>
<organism evidence="1 2">
    <name type="scientific">Allomyces macrogynus (strain ATCC 38327)</name>
    <name type="common">Allomyces javanicus var. macrogynus</name>
    <dbReference type="NCBI Taxonomy" id="578462"/>
    <lineage>
        <taxon>Eukaryota</taxon>
        <taxon>Fungi</taxon>
        <taxon>Fungi incertae sedis</taxon>
        <taxon>Blastocladiomycota</taxon>
        <taxon>Blastocladiomycetes</taxon>
        <taxon>Blastocladiales</taxon>
        <taxon>Blastocladiaceae</taxon>
        <taxon>Allomyces</taxon>
    </lineage>
</organism>
<proteinExistence type="predicted"/>
<accession>A0A0L0SVZ7</accession>
<reference evidence="1 2" key="1">
    <citation type="submission" date="2009-11" db="EMBL/GenBank/DDBJ databases">
        <title>Annotation of Allomyces macrogynus ATCC 38327.</title>
        <authorList>
            <consortium name="The Broad Institute Genome Sequencing Platform"/>
            <person name="Russ C."/>
            <person name="Cuomo C."/>
            <person name="Burger G."/>
            <person name="Gray M.W."/>
            <person name="Holland P.W.H."/>
            <person name="King N."/>
            <person name="Lang F.B.F."/>
            <person name="Roger A.J."/>
            <person name="Ruiz-Trillo I."/>
            <person name="Young S.K."/>
            <person name="Zeng Q."/>
            <person name="Gargeya S."/>
            <person name="Fitzgerald M."/>
            <person name="Haas B."/>
            <person name="Abouelleil A."/>
            <person name="Alvarado L."/>
            <person name="Arachchi H.M."/>
            <person name="Berlin A."/>
            <person name="Chapman S.B."/>
            <person name="Gearin G."/>
            <person name="Goldberg J."/>
            <person name="Griggs A."/>
            <person name="Gujja S."/>
            <person name="Hansen M."/>
            <person name="Heiman D."/>
            <person name="Howarth C."/>
            <person name="Larimer J."/>
            <person name="Lui A."/>
            <person name="MacDonald P.J.P."/>
            <person name="McCowen C."/>
            <person name="Montmayeur A."/>
            <person name="Murphy C."/>
            <person name="Neiman D."/>
            <person name="Pearson M."/>
            <person name="Priest M."/>
            <person name="Roberts A."/>
            <person name="Saif S."/>
            <person name="Shea T."/>
            <person name="Sisk P."/>
            <person name="Stolte C."/>
            <person name="Sykes S."/>
            <person name="Wortman J."/>
            <person name="Nusbaum C."/>
            <person name="Birren B."/>
        </authorList>
    </citation>
    <scope>NUCLEOTIDE SEQUENCE [LARGE SCALE GENOMIC DNA]</scope>
    <source>
        <strain evidence="1 2">ATCC 38327</strain>
    </source>
</reference>
<dbReference type="Proteomes" id="UP000054350">
    <property type="component" value="Unassembled WGS sequence"/>
</dbReference>
<dbReference type="EMBL" id="GG745350">
    <property type="protein sequence ID" value="KNE66550.1"/>
    <property type="molecule type" value="Genomic_DNA"/>
</dbReference>
<gene>
    <name evidence="1" type="ORF">AMAG_19594</name>
</gene>
<evidence type="ECO:0000313" key="1">
    <source>
        <dbReference type="EMBL" id="KNE66550.1"/>
    </source>
</evidence>
<keyword evidence="2" id="KW-1185">Reference proteome</keyword>
<sequence>MLRKYPVMNSAQHNRALRSVAHECGICGITEDDKDMTTTECFVLFAARERVVSHDNFTVSDSEGEYQMVPYSREHCPRSHQRYTHCGRNGVEQWCYNNVDWRKCDACLHAIQAEHKEDIPDLLWRELNAFNFYPLLESDVPKHALCETCPKYNKPFMLSMDGCGYTKDGAPVCMTCPRDGFQVKVGAQVVPGAEGQMAPMQPMSSEDYLASLRKERGGVGRRWNAF</sequence>
<protein>
    <submittedName>
        <fullName evidence="1">Uncharacterized protein</fullName>
    </submittedName>
</protein>
<dbReference type="VEuPathDB" id="FungiDB:AMAG_19594"/>
<reference evidence="2" key="2">
    <citation type="submission" date="2009-11" db="EMBL/GenBank/DDBJ databases">
        <title>The Genome Sequence of Allomyces macrogynus strain ATCC 38327.</title>
        <authorList>
            <consortium name="The Broad Institute Genome Sequencing Platform"/>
            <person name="Russ C."/>
            <person name="Cuomo C."/>
            <person name="Shea T."/>
            <person name="Young S.K."/>
            <person name="Zeng Q."/>
            <person name="Koehrsen M."/>
            <person name="Haas B."/>
            <person name="Borodovsky M."/>
            <person name="Guigo R."/>
            <person name="Alvarado L."/>
            <person name="Berlin A."/>
            <person name="Borenstein D."/>
            <person name="Chen Z."/>
            <person name="Engels R."/>
            <person name="Freedman E."/>
            <person name="Gellesch M."/>
            <person name="Goldberg J."/>
            <person name="Griggs A."/>
            <person name="Gujja S."/>
            <person name="Heiman D."/>
            <person name="Hepburn T."/>
            <person name="Howarth C."/>
            <person name="Jen D."/>
            <person name="Larson L."/>
            <person name="Lewis B."/>
            <person name="Mehta T."/>
            <person name="Park D."/>
            <person name="Pearson M."/>
            <person name="Roberts A."/>
            <person name="Saif S."/>
            <person name="Shenoy N."/>
            <person name="Sisk P."/>
            <person name="Stolte C."/>
            <person name="Sykes S."/>
            <person name="Walk T."/>
            <person name="White J."/>
            <person name="Yandava C."/>
            <person name="Burger G."/>
            <person name="Gray M.W."/>
            <person name="Holland P.W.H."/>
            <person name="King N."/>
            <person name="Lang F.B.F."/>
            <person name="Roger A.J."/>
            <person name="Ruiz-Trillo I."/>
            <person name="Lander E."/>
            <person name="Nusbaum C."/>
        </authorList>
    </citation>
    <scope>NUCLEOTIDE SEQUENCE [LARGE SCALE GENOMIC DNA]</scope>
    <source>
        <strain evidence="2">ATCC 38327</strain>
    </source>
</reference>
<name>A0A0L0SVZ7_ALLM3</name>
<dbReference type="eggNOG" id="ENOG502T1AW">
    <property type="taxonomic scope" value="Eukaryota"/>
</dbReference>
<dbReference type="AlphaFoldDB" id="A0A0L0SVZ7"/>